<evidence type="ECO:0000256" key="4">
    <source>
        <dbReference type="ARBA" id="ARBA00022771"/>
    </source>
</evidence>
<protein>
    <recommendedName>
        <fullName evidence="11">PHD-type domain-containing protein</fullName>
    </recommendedName>
</protein>
<dbReference type="GO" id="GO:0045944">
    <property type="term" value="P:positive regulation of transcription by RNA polymerase II"/>
    <property type="evidence" value="ECO:0007669"/>
    <property type="project" value="TreeGrafter"/>
</dbReference>
<dbReference type="InterPro" id="IPR011011">
    <property type="entry name" value="Znf_FYVE_PHD"/>
</dbReference>
<feature type="region of interest" description="Disordered" evidence="10">
    <location>
        <begin position="187"/>
        <end position="265"/>
    </location>
</feature>
<evidence type="ECO:0000256" key="8">
    <source>
        <dbReference type="ARBA" id="ARBA00023242"/>
    </source>
</evidence>
<evidence type="ECO:0000256" key="2">
    <source>
        <dbReference type="ARBA" id="ARBA00022723"/>
    </source>
</evidence>
<dbReference type="PANTHER" id="PTHR45888">
    <property type="entry name" value="HL01030P-RELATED"/>
    <property type="match status" value="1"/>
</dbReference>
<dbReference type="GO" id="GO:0003713">
    <property type="term" value="F:transcription coactivator activity"/>
    <property type="evidence" value="ECO:0007669"/>
    <property type="project" value="TreeGrafter"/>
</dbReference>
<feature type="region of interest" description="Disordered" evidence="10">
    <location>
        <begin position="319"/>
        <end position="386"/>
    </location>
</feature>
<evidence type="ECO:0000256" key="6">
    <source>
        <dbReference type="ARBA" id="ARBA00023015"/>
    </source>
</evidence>
<evidence type="ECO:0000256" key="1">
    <source>
        <dbReference type="ARBA" id="ARBA00004123"/>
    </source>
</evidence>
<dbReference type="PANTHER" id="PTHR45888:SF1">
    <property type="entry name" value="HISTONE-LYSINE N-METHYLTRANSFERASE 2C"/>
    <property type="match status" value="1"/>
</dbReference>
<reference evidence="12" key="2">
    <citation type="submission" date="2025-08" db="UniProtKB">
        <authorList>
            <consortium name="Ensembl"/>
        </authorList>
    </citation>
    <scope>IDENTIFICATION</scope>
</reference>
<dbReference type="STRING" id="62062.ENSHHUP00000037328"/>
<dbReference type="PROSITE" id="PS51257">
    <property type="entry name" value="PROKAR_LIPOPROTEIN"/>
    <property type="match status" value="1"/>
</dbReference>
<dbReference type="InterPro" id="IPR019787">
    <property type="entry name" value="Znf_PHD-finger"/>
</dbReference>
<dbReference type="PROSITE" id="PS50016">
    <property type="entry name" value="ZF_PHD_2"/>
    <property type="match status" value="1"/>
</dbReference>
<keyword evidence="8" id="KW-0539">Nucleus</keyword>
<evidence type="ECO:0000259" key="11">
    <source>
        <dbReference type="PROSITE" id="PS50016"/>
    </source>
</evidence>
<evidence type="ECO:0000313" key="13">
    <source>
        <dbReference type="Proteomes" id="UP000314982"/>
    </source>
</evidence>
<dbReference type="FunFam" id="3.30.40.10:FF:000070">
    <property type="entry name" value="Histone-lysine N-methyltransferase"/>
    <property type="match status" value="1"/>
</dbReference>
<evidence type="ECO:0000256" key="10">
    <source>
        <dbReference type="SAM" id="MobiDB-lite"/>
    </source>
</evidence>
<feature type="compositionally biased region" description="Basic and acidic residues" evidence="10">
    <location>
        <begin position="187"/>
        <end position="214"/>
    </location>
</feature>
<dbReference type="InterPro" id="IPR001965">
    <property type="entry name" value="Znf_PHD"/>
</dbReference>
<proteinExistence type="predicted"/>
<dbReference type="SUPFAM" id="SSF57903">
    <property type="entry name" value="FYVE/PHD zinc finger"/>
    <property type="match status" value="1"/>
</dbReference>
<keyword evidence="2" id="KW-0479">Metal-binding</keyword>
<dbReference type="SMART" id="SM00249">
    <property type="entry name" value="PHD"/>
    <property type="match status" value="1"/>
</dbReference>
<dbReference type="GeneTree" id="ENSGT00940000155281"/>
<dbReference type="GO" id="GO:0044666">
    <property type="term" value="C:MLL3/4 complex"/>
    <property type="evidence" value="ECO:0007669"/>
    <property type="project" value="TreeGrafter"/>
</dbReference>
<keyword evidence="4 9" id="KW-0863">Zinc-finger</keyword>
<keyword evidence="5" id="KW-0862">Zinc</keyword>
<keyword evidence="7" id="KW-0804">Transcription</keyword>
<keyword evidence="13" id="KW-1185">Reference proteome</keyword>
<name>A0A4W5MHL4_9TELE</name>
<evidence type="ECO:0000256" key="5">
    <source>
        <dbReference type="ARBA" id="ARBA00022833"/>
    </source>
</evidence>
<accession>A0A4W5MHL4</accession>
<reference evidence="13" key="1">
    <citation type="submission" date="2018-06" db="EMBL/GenBank/DDBJ databases">
        <title>Genome assembly of Danube salmon.</title>
        <authorList>
            <person name="Macqueen D.J."/>
            <person name="Gundappa M.K."/>
        </authorList>
    </citation>
    <scope>NUCLEOTIDE SEQUENCE [LARGE SCALE GENOMIC DNA]</scope>
</reference>
<dbReference type="Gene3D" id="3.30.40.10">
    <property type="entry name" value="Zinc/RING finger domain, C3HC4 (zinc finger)"/>
    <property type="match status" value="1"/>
</dbReference>
<evidence type="ECO:0000256" key="7">
    <source>
        <dbReference type="ARBA" id="ARBA00023163"/>
    </source>
</evidence>
<dbReference type="Proteomes" id="UP000314982">
    <property type="component" value="Unassembled WGS sequence"/>
</dbReference>
<keyword evidence="6" id="KW-0805">Transcription regulation</keyword>
<organism evidence="12 13">
    <name type="scientific">Hucho hucho</name>
    <name type="common">huchen</name>
    <dbReference type="NCBI Taxonomy" id="62062"/>
    <lineage>
        <taxon>Eukaryota</taxon>
        <taxon>Metazoa</taxon>
        <taxon>Chordata</taxon>
        <taxon>Craniata</taxon>
        <taxon>Vertebrata</taxon>
        <taxon>Euteleostomi</taxon>
        <taxon>Actinopterygii</taxon>
        <taxon>Neopterygii</taxon>
        <taxon>Teleostei</taxon>
        <taxon>Protacanthopterygii</taxon>
        <taxon>Salmoniformes</taxon>
        <taxon>Salmonidae</taxon>
        <taxon>Salmoninae</taxon>
        <taxon>Hucho</taxon>
    </lineage>
</organism>
<dbReference type="AlphaFoldDB" id="A0A4W5MHL4"/>
<dbReference type="InterPro" id="IPR013083">
    <property type="entry name" value="Znf_RING/FYVE/PHD"/>
</dbReference>
<sequence length="437" mass="48532">MRCDWQNNYTQCGPCASLSSCPVCMRSYREDELIVQCRQCDRWIHACCQGLDTDEEVEKAADDGFDCTMCRMHALPSQGKVEALLSDGCEAPMVAQIVSKTREPDIQKIYTQDGVCLTESGLCQLESLAVPSSTRRGHNRRPKPKLKLKIINQNSVAVLQTPPYPHYSELSRDGYMDDRREGDLLMDCDLKSDSSPEREPVDDDAKGAEGADSNKKRKRKPYRPGIGGFMVRQRSRTGQGKAKRSLSRKYSTGPLPENPMCKEEGWNKMESTPAEETLPVSECLEKVKKRYRKKRTKLEEEFPSYLQEAFFGKELLDKSKQRRQAGRVTTGLCEENSGAHAETKPPSANTSFLDPSSDPLLSATSTTMPISSRGGGLPNSEDPLVDLPEVLSTDADLLGMLSDDLVKQGNDSGLDLCPFQVDSSPFGKRSPRARLAS</sequence>
<dbReference type="Ensembl" id="ENSHHUT00000038810.1">
    <property type="protein sequence ID" value="ENSHHUP00000037328.1"/>
    <property type="gene ID" value="ENSHHUG00000023375.1"/>
</dbReference>
<evidence type="ECO:0000256" key="9">
    <source>
        <dbReference type="PROSITE-ProRule" id="PRU00146"/>
    </source>
</evidence>
<feature type="domain" description="PHD-type" evidence="11">
    <location>
        <begin position="18"/>
        <end position="73"/>
    </location>
</feature>
<reference evidence="12" key="3">
    <citation type="submission" date="2025-09" db="UniProtKB">
        <authorList>
            <consortium name="Ensembl"/>
        </authorList>
    </citation>
    <scope>IDENTIFICATION</scope>
</reference>
<keyword evidence="3" id="KW-0677">Repeat</keyword>
<dbReference type="GO" id="GO:0042800">
    <property type="term" value="F:histone H3K4 methyltransferase activity"/>
    <property type="evidence" value="ECO:0007669"/>
    <property type="project" value="TreeGrafter"/>
</dbReference>
<comment type="subcellular location">
    <subcellularLocation>
        <location evidence="1">Nucleus</location>
    </subcellularLocation>
</comment>
<evidence type="ECO:0000313" key="12">
    <source>
        <dbReference type="Ensembl" id="ENSHHUP00000037328.1"/>
    </source>
</evidence>
<dbReference type="GO" id="GO:0008270">
    <property type="term" value="F:zinc ion binding"/>
    <property type="evidence" value="ECO:0007669"/>
    <property type="project" value="UniProtKB-KW"/>
</dbReference>
<feature type="compositionally biased region" description="Low complexity" evidence="10">
    <location>
        <begin position="350"/>
        <end position="367"/>
    </location>
</feature>
<evidence type="ECO:0000256" key="3">
    <source>
        <dbReference type="ARBA" id="ARBA00022737"/>
    </source>
</evidence>